<dbReference type="EMBL" id="ASRX01000011">
    <property type="protein sequence ID" value="EYF07173.1"/>
    <property type="molecule type" value="Genomic_DNA"/>
</dbReference>
<evidence type="ECO:0000313" key="4">
    <source>
        <dbReference type="EMBL" id="EYF07173.1"/>
    </source>
</evidence>
<dbReference type="Pfam" id="PF00501">
    <property type="entry name" value="AMP-binding"/>
    <property type="match status" value="1"/>
</dbReference>
<dbReference type="eggNOG" id="COG0318">
    <property type="taxonomic scope" value="Bacteria"/>
</dbReference>
<evidence type="ECO:0000256" key="1">
    <source>
        <dbReference type="ARBA" id="ARBA00006432"/>
    </source>
</evidence>
<dbReference type="RefSeq" id="WP_044238183.1">
    <property type="nucleotide sequence ID" value="NZ_ASRX01000011.1"/>
</dbReference>
<dbReference type="SUPFAM" id="SSF56801">
    <property type="entry name" value="Acetyl-CoA synthetase-like"/>
    <property type="match status" value="1"/>
</dbReference>
<proteinExistence type="inferred from homology"/>
<feature type="region of interest" description="Disordered" evidence="2">
    <location>
        <begin position="256"/>
        <end position="280"/>
    </location>
</feature>
<sequence>MPRSIIESTCARGAQVVLGFAYDWRDTMTSLGHEDTAAVTLVELLRRMAAERPDEKVFSVLGGDVSLLPQGSVTPGAVTFGELDLTARAIAAALQKAGVAPGERAVLLFPTGVSLVPALFGCLYAGVVAVPAPLPGVEGRSPLAGPSQWLVSMIAACKPAIVLSGVGALPASRAAFVGVQGLEDVPWLVTEAVSPASAGGWSEVEIGPETPAMLPPGAGDTAVVTHGRLLGGPAALGLSRTTAGWLPALQDGGMLGGRPGLASAAPPAPPGKGRAGSSAA</sequence>
<evidence type="ECO:0000256" key="2">
    <source>
        <dbReference type="SAM" id="MobiDB-lite"/>
    </source>
</evidence>
<gene>
    <name evidence="4" type="ORF">CAP_0652</name>
</gene>
<dbReference type="OrthoDB" id="4079985at2"/>
<dbReference type="AlphaFoldDB" id="A0A017TD13"/>
<dbReference type="GO" id="GO:0070566">
    <property type="term" value="F:adenylyltransferase activity"/>
    <property type="evidence" value="ECO:0007669"/>
    <property type="project" value="TreeGrafter"/>
</dbReference>
<dbReference type="STRING" id="1192034.CAP_0652"/>
<name>A0A017TD13_9BACT</name>
<dbReference type="Proteomes" id="UP000019678">
    <property type="component" value="Unassembled WGS sequence"/>
</dbReference>
<evidence type="ECO:0000259" key="3">
    <source>
        <dbReference type="Pfam" id="PF00501"/>
    </source>
</evidence>
<feature type="domain" description="AMP-dependent synthetase/ligase" evidence="3">
    <location>
        <begin position="76"/>
        <end position="133"/>
    </location>
</feature>
<dbReference type="PANTHER" id="PTHR22754:SF32">
    <property type="entry name" value="DISCO-INTERACTING PROTEIN 2"/>
    <property type="match status" value="1"/>
</dbReference>
<protein>
    <submittedName>
        <fullName evidence="4">Pyoverdine chromophore synthetase PvdL</fullName>
    </submittedName>
</protein>
<dbReference type="GO" id="GO:0006633">
    <property type="term" value="P:fatty acid biosynthetic process"/>
    <property type="evidence" value="ECO:0007669"/>
    <property type="project" value="TreeGrafter"/>
</dbReference>
<dbReference type="PANTHER" id="PTHR22754">
    <property type="entry name" value="DISCO-INTERACTING PROTEIN 2 DIP2 -RELATED"/>
    <property type="match status" value="1"/>
</dbReference>
<dbReference type="GO" id="GO:0005886">
    <property type="term" value="C:plasma membrane"/>
    <property type="evidence" value="ECO:0007669"/>
    <property type="project" value="TreeGrafter"/>
</dbReference>
<reference evidence="4 5" key="1">
    <citation type="submission" date="2013-05" db="EMBL/GenBank/DDBJ databases">
        <title>Genome assembly of Chondromyces apiculatus DSM 436.</title>
        <authorList>
            <person name="Sharma G."/>
            <person name="Khatri I."/>
            <person name="Kaur C."/>
            <person name="Mayilraj S."/>
            <person name="Subramanian S."/>
        </authorList>
    </citation>
    <scope>NUCLEOTIDE SEQUENCE [LARGE SCALE GENOMIC DNA]</scope>
    <source>
        <strain evidence="4 5">DSM 436</strain>
    </source>
</reference>
<keyword evidence="5" id="KW-1185">Reference proteome</keyword>
<accession>A0A017TD13</accession>
<evidence type="ECO:0000313" key="5">
    <source>
        <dbReference type="Proteomes" id="UP000019678"/>
    </source>
</evidence>
<comment type="caution">
    <text evidence="4">The sequence shown here is derived from an EMBL/GenBank/DDBJ whole genome shotgun (WGS) entry which is preliminary data.</text>
</comment>
<comment type="similarity">
    <text evidence="1">Belongs to the ATP-dependent AMP-binding enzyme family.</text>
</comment>
<organism evidence="4 5">
    <name type="scientific">Chondromyces apiculatus DSM 436</name>
    <dbReference type="NCBI Taxonomy" id="1192034"/>
    <lineage>
        <taxon>Bacteria</taxon>
        <taxon>Pseudomonadati</taxon>
        <taxon>Myxococcota</taxon>
        <taxon>Polyangia</taxon>
        <taxon>Polyangiales</taxon>
        <taxon>Polyangiaceae</taxon>
        <taxon>Chondromyces</taxon>
    </lineage>
</organism>
<feature type="compositionally biased region" description="Low complexity" evidence="2">
    <location>
        <begin position="260"/>
        <end position="280"/>
    </location>
</feature>
<dbReference type="InterPro" id="IPR000873">
    <property type="entry name" value="AMP-dep_synth/lig_dom"/>
</dbReference>
<dbReference type="Gene3D" id="3.40.50.12780">
    <property type="entry name" value="N-terminal domain of ligase-like"/>
    <property type="match status" value="1"/>
</dbReference>
<dbReference type="InterPro" id="IPR042099">
    <property type="entry name" value="ANL_N_sf"/>
</dbReference>